<feature type="transmembrane region" description="Helical" evidence="6">
    <location>
        <begin position="320"/>
        <end position="336"/>
    </location>
</feature>
<evidence type="ECO:0000256" key="2">
    <source>
        <dbReference type="ARBA" id="ARBA00022475"/>
    </source>
</evidence>
<reference evidence="9" key="1">
    <citation type="submission" date="2019-10" db="EMBL/GenBank/DDBJ databases">
        <title>Draft genome sequence of Panacibacter sp. KCS-6.</title>
        <authorList>
            <person name="Yim K.J."/>
        </authorList>
    </citation>
    <scope>NUCLEOTIDE SEQUENCE</scope>
    <source>
        <strain evidence="9">KCS-6</strain>
    </source>
</reference>
<keyword evidence="5 6" id="KW-0472">Membrane</keyword>
<feature type="transmembrane region" description="Helical" evidence="6">
    <location>
        <begin position="425"/>
        <end position="442"/>
    </location>
</feature>
<dbReference type="GO" id="GO:0005886">
    <property type="term" value="C:plasma membrane"/>
    <property type="evidence" value="ECO:0007669"/>
    <property type="project" value="UniProtKB-SubCell"/>
</dbReference>
<feature type="domain" description="ComEC/Rec2-related protein" evidence="7">
    <location>
        <begin position="243"/>
        <end position="512"/>
    </location>
</feature>
<accession>A0A8J8FF49</accession>
<evidence type="ECO:0000259" key="7">
    <source>
        <dbReference type="Pfam" id="PF03772"/>
    </source>
</evidence>
<dbReference type="RefSeq" id="WP_171608711.1">
    <property type="nucleotide sequence ID" value="NZ_WHPF01000010.1"/>
</dbReference>
<feature type="transmembrane region" description="Helical" evidence="6">
    <location>
        <begin position="397"/>
        <end position="419"/>
    </location>
</feature>
<feature type="transmembrane region" description="Helical" evidence="6">
    <location>
        <begin position="294"/>
        <end position="314"/>
    </location>
</feature>
<dbReference type="InterPro" id="IPR052159">
    <property type="entry name" value="Competence_DNA_uptake"/>
</dbReference>
<evidence type="ECO:0000256" key="5">
    <source>
        <dbReference type="ARBA" id="ARBA00023136"/>
    </source>
</evidence>
<evidence type="ECO:0000256" key="1">
    <source>
        <dbReference type="ARBA" id="ARBA00004651"/>
    </source>
</evidence>
<evidence type="ECO:0000256" key="3">
    <source>
        <dbReference type="ARBA" id="ARBA00022692"/>
    </source>
</evidence>
<dbReference type="AlphaFoldDB" id="A0A8J8FF49"/>
<evidence type="ECO:0000256" key="4">
    <source>
        <dbReference type="ARBA" id="ARBA00022989"/>
    </source>
</evidence>
<keyword evidence="2" id="KW-1003">Cell membrane</keyword>
<feature type="transmembrane region" description="Helical" evidence="6">
    <location>
        <begin position="65"/>
        <end position="84"/>
    </location>
</feature>
<dbReference type="NCBIfam" id="TIGR00360">
    <property type="entry name" value="ComEC_N-term"/>
    <property type="match status" value="1"/>
</dbReference>
<feature type="transmembrane region" description="Helical" evidence="6">
    <location>
        <begin position="489"/>
        <end position="511"/>
    </location>
</feature>
<dbReference type="Proteomes" id="UP000598971">
    <property type="component" value="Unassembled WGS sequence"/>
</dbReference>
<dbReference type="Pfam" id="PF03772">
    <property type="entry name" value="Competence"/>
    <property type="match status" value="1"/>
</dbReference>
<evidence type="ECO:0000313" key="10">
    <source>
        <dbReference type="Proteomes" id="UP000598971"/>
    </source>
</evidence>
<gene>
    <name evidence="9" type="ORF">GD597_14975</name>
</gene>
<keyword evidence="3 6" id="KW-0812">Transmembrane</keyword>
<dbReference type="PANTHER" id="PTHR30619:SF1">
    <property type="entry name" value="RECOMBINATION PROTEIN 2"/>
    <property type="match status" value="1"/>
</dbReference>
<comment type="subcellular location">
    <subcellularLocation>
        <location evidence="1">Cell membrane</location>
        <topology evidence="1">Multi-pass membrane protein</topology>
    </subcellularLocation>
</comment>
<dbReference type="EMBL" id="WHPF01000010">
    <property type="protein sequence ID" value="NNV56773.1"/>
    <property type="molecule type" value="Genomic_DNA"/>
</dbReference>
<comment type="caution">
    <text evidence="9">The sequence shown here is derived from an EMBL/GenBank/DDBJ whole genome shotgun (WGS) entry which is preliminary data.</text>
</comment>
<evidence type="ECO:0000313" key="9">
    <source>
        <dbReference type="EMBL" id="NNV56773.1"/>
    </source>
</evidence>
<feature type="transmembrane region" description="Helical" evidence="6">
    <location>
        <begin position="518"/>
        <end position="537"/>
    </location>
</feature>
<dbReference type="Pfam" id="PF13567">
    <property type="entry name" value="DUF4131"/>
    <property type="match status" value="1"/>
</dbReference>
<proteinExistence type="predicted"/>
<feature type="transmembrane region" description="Helical" evidence="6">
    <location>
        <begin position="366"/>
        <end position="385"/>
    </location>
</feature>
<feature type="transmembrane region" description="Helical" evidence="6">
    <location>
        <begin position="343"/>
        <end position="360"/>
    </location>
</feature>
<keyword evidence="10" id="KW-1185">Reference proteome</keyword>
<dbReference type="PANTHER" id="PTHR30619">
    <property type="entry name" value="DNA INTERNALIZATION/COMPETENCE PROTEIN COMEC/REC2"/>
    <property type="match status" value="1"/>
</dbReference>
<sequence length="697" mass="78648">MPFLTPKTLKKYPFIRLLAALVAGIILQWYISFSPIFLLSAFLVVLLLLLLFSLLPNARKFTGKWLQGQLILFVFCIAGALLVYSKDIRHRNNWIGAVYQPGDTILISLSEPLVEKTNSYKAQAAVKAIQQNGNWVNVQGNILVYFKKADSLPPLEYGSVIALYKALQPITNSGNPGAFDYNRYCLFQDITAQVFVQDEDYTVLPQSDKNLLQQLIFNTRDAALNTLQQYIPGDKETGVAEALLIGYRNDLDKDLVQAYSNTGVVHIIAISGLHLGMIYALLRVFFSFFKKRKWLLIVQPLSILFVLWAFTLVAGAAPSILRSAVMFTFIVIAESIGRRTNMYNTLAAAAFCMLIYNPFMLWDVGFLLSFAAVISIVSFMVPVYNWFYFKNKLADKIWALTAVTISAQVLTVPIIIFYFHQFPNLFLLTNFIAVPLSGIILYGEIILICLAFIPLVAHYVGIALFGLIWCMNSFIEFINHLPFAVWNNLQISITQTWLLYLIIVSICIWLLRKSITALLFAAGAFAVLALSLSVNWLQAASQQQLIVFNVPKHTAMDVLQGHQYHFKGDEEIVADGFLRNFHLKPARIAFYVNTDTVPLLSIPHNTIFQINNTTVLVIDSLLSLPSPAQKIPVDYIILSHNPPVDLNQLVQFFACKTIVFDSSNPLWKTELWKKDCENLHLRFHSVAQQGAFITDLN</sequence>
<feature type="transmembrane region" description="Helical" evidence="6">
    <location>
        <begin position="263"/>
        <end position="282"/>
    </location>
</feature>
<feature type="transmembrane region" description="Helical" evidence="6">
    <location>
        <begin position="12"/>
        <end position="31"/>
    </location>
</feature>
<keyword evidence="4 6" id="KW-1133">Transmembrane helix</keyword>
<feature type="transmembrane region" description="Helical" evidence="6">
    <location>
        <begin position="449"/>
        <end position="469"/>
    </location>
</feature>
<organism evidence="9 10">
    <name type="scientific">Limnovirga soli</name>
    <dbReference type="NCBI Taxonomy" id="2656915"/>
    <lineage>
        <taxon>Bacteria</taxon>
        <taxon>Pseudomonadati</taxon>
        <taxon>Bacteroidota</taxon>
        <taxon>Chitinophagia</taxon>
        <taxon>Chitinophagales</taxon>
        <taxon>Chitinophagaceae</taxon>
        <taxon>Limnovirga</taxon>
    </lineage>
</organism>
<name>A0A8J8FF49_9BACT</name>
<dbReference type="InterPro" id="IPR004477">
    <property type="entry name" value="ComEC_N"/>
</dbReference>
<protein>
    <submittedName>
        <fullName evidence="9">DUF4131 domain-containing protein</fullName>
    </submittedName>
</protein>
<feature type="transmembrane region" description="Helical" evidence="6">
    <location>
        <begin position="37"/>
        <end position="58"/>
    </location>
</feature>
<dbReference type="InterPro" id="IPR025405">
    <property type="entry name" value="DUF4131"/>
</dbReference>
<feature type="domain" description="DUF4131" evidence="8">
    <location>
        <begin position="35"/>
        <end position="199"/>
    </location>
</feature>
<evidence type="ECO:0000259" key="8">
    <source>
        <dbReference type="Pfam" id="PF13567"/>
    </source>
</evidence>
<evidence type="ECO:0000256" key="6">
    <source>
        <dbReference type="SAM" id="Phobius"/>
    </source>
</evidence>